<proteinExistence type="predicted"/>
<accession>A0A7S3CUB9</accession>
<evidence type="ECO:0000313" key="2">
    <source>
        <dbReference type="EMBL" id="CAE0237626.1"/>
    </source>
</evidence>
<feature type="compositionally biased region" description="Polar residues" evidence="1">
    <location>
        <begin position="42"/>
        <end position="58"/>
    </location>
</feature>
<feature type="region of interest" description="Disordered" evidence="1">
    <location>
        <begin position="1"/>
        <end position="33"/>
    </location>
</feature>
<evidence type="ECO:0000256" key="1">
    <source>
        <dbReference type="SAM" id="MobiDB-lite"/>
    </source>
</evidence>
<sequence length="155" mass="16486">MMIGGTSSYKQLQLKEASSTTSNSQNQQNVSLQQIQKAKIGTPSSNDQQNTGQFGQNTFGVAGAMSLHAQSQQNMRSGKGMQNMPVGTVMGVASINGVGVQSQNNLGGMKSSQAINFRQNLNMSLQQISSNNLNNNAANPNRLIVRNPNVANDSK</sequence>
<feature type="compositionally biased region" description="Low complexity" evidence="1">
    <location>
        <begin position="132"/>
        <end position="141"/>
    </location>
</feature>
<gene>
    <name evidence="2" type="ORF">SRAS04492_LOCUS9435</name>
</gene>
<feature type="compositionally biased region" description="Polar residues" evidence="1">
    <location>
        <begin position="1"/>
        <end position="11"/>
    </location>
</feature>
<protein>
    <submittedName>
        <fullName evidence="2">Uncharacterized protein</fullName>
    </submittedName>
</protein>
<dbReference type="AlphaFoldDB" id="A0A7S3CUB9"/>
<feature type="compositionally biased region" description="Low complexity" evidence="1">
    <location>
        <begin position="18"/>
        <end position="33"/>
    </location>
</feature>
<feature type="region of interest" description="Disordered" evidence="1">
    <location>
        <begin position="39"/>
        <end position="58"/>
    </location>
</feature>
<dbReference type="EMBL" id="HBIA01019054">
    <property type="protein sequence ID" value="CAE0237626.1"/>
    <property type="molecule type" value="Transcribed_RNA"/>
</dbReference>
<reference evidence="2" key="1">
    <citation type="submission" date="2021-01" db="EMBL/GenBank/DDBJ databases">
        <authorList>
            <person name="Corre E."/>
            <person name="Pelletier E."/>
            <person name="Niang G."/>
            <person name="Scheremetjew M."/>
            <person name="Finn R."/>
            <person name="Kale V."/>
            <person name="Holt S."/>
            <person name="Cochrane G."/>
            <person name="Meng A."/>
            <person name="Brown T."/>
            <person name="Cohen L."/>
        </authorList>
    </citation>
    <scope>NUCLEOTIDE SEQUENCE</scope>
    <source>
        <strain evidence="2">Ras09</strain>
    </source>
</reference>
<name>A0A7S3CUB9_9SPIT</name>
<organism evidence="2">
    <name type="scientific">Strombidium rassoulzadegani</name>
    <dbReference type="NCBI Taxonomy" id="1082188"/>
    <lineage>
        <taxon>Eukaryota</taxon>
        <taxon>Sar</taxon>
        <taxon>Alveolata</taxon>
        <taxon>Ciliophora</taxon>
        <taxon>Intramacronucleata</taxon>
        <taxon>Spirotrichea</taxon>
        <taxon>Oligotrichia</taxon>
        <taxon>Strombidiidae</taxon>
        <taxon>Strombidium</taxon>
    </lineage>
</organism>
<feature type="region of interest" description="Disordered" evidence="1">
    <location>
        <begin position="132"/>
        <end position="155"/>
    </location>
</feature>